<feature type="domain" description="CHAT" evidence="1">
    <location>
        <begin position="31"/>
        <end position="173"/>
    </location>
</feature>
<dbReference type="InterPro" id="IPR024983">
    <property type="entry name" value="CHAT_dom"/>
</dbReference>
<dbReference type="AlphaFoldDB" id="A0A964BW82"/>
<dbReference type="Pfam" id="PF12770">
    <property type="entry name" value="CHAT"/>
    <property type="match status" value="1"/>
</dbReference>
<evidence type="ECO:0000313" key="3">
    <source>
        <dbReference type="Proteomes" id="UP000729733"/>
    </source>
</evidence>
<proteinExistence type="predicted"/>
<evidence type="ECO:0000313" key="2">
    <source>
        <dbReference type="EMBL" id="MCC0179706.1"/>
    </source>
</evidence>
<organism evidence="2 3">
    <name type="scientific">Waterburya agarophytonicola KI4</name>
    <dbReference type="NCBI Taxonomy" id="2874699"/>
    <lineage>
        <taxon>Bacteria</taxon>
        <taxon>Bacillati</taxon>
        <taxon>Cyanobacteriota</taxon>
        <taxon>Cyanophyceae</taxon>
        <taxon>Pleurocapsales</taxon>
        <taxon>Hyellaceae</taxon>
        <taxon>Waterburya</taxon>
        <taxon>Waterburya agarophytonicola</taxon>
    </lineage>
</organism>
<sequence>MRSPWKGDREDGGDKIRFLPSRDGGNIDLEQCLTLGEIFGLDLRNCRLVTLSACESGLTDFKSLSDEYIGLPSAFLYAGSPSVVSSLWTVSDLSTTFLMIKFYQNLQEIDSVPIALNQAQLWLRNLTQEEFREWSKDLPLTGDQRFEIDGRFRENEHPFASPYHWGAFCAVGS</sequence>
<dbReference type="RefSeq" id="WP_229642804.1">
    <property type="nucleotide sequence ID" value="NZ_JADWDC010000105.1"/>
</dbReference>
<name>A0A964BW82_9CYAN</name>
<protein>
    <submittedName>
        <fullName evidence="2">CHAT domain-containing protein</fullName>
    </submittedName>
</protein>
<evidence type="ECO:0000259" key="1">
    <source>
        <dbReference type="Pfam" id="PF12770"/>
    </source>
</evidence>
<keyword evidence="3" id="KW-1185">Reference proteome</keyword>
<dbReference type="EMBL" id="JADWDC010000105">
    <property type="protein sequence ID" value="MCC0179706.1"/>
    <property type="molecule type" value="Genomic_DNA"/>
</dbReference>
<reference evidence="2" key="1">
    <citation type="journal article" date="2021" name="Antonie Van Leeuwenhoek">
        <title>Draft genome and description of Waterburya agarophytonicola gen. nov. sp. nov. (Pleurocapsales, Cyanobacteria): a seaweed symbiont.</title>
        <authorList>
            <person name="Bonthond G."/>
            <person name="Shalygin S."/>
            <person name="Bayer T."/>
            <person name="Weinberger F."/>
        </authorList>
    </citation>
    <scope>NUCLEOTIDE SEQUENCE</scope>
    <source>
        <strain evidence="2">KI4</strain>
    </source>
</reference>
<comment type="caution">
    <text evidence="2">The sequence shown here is derived from an EMBL/GenBank/DDBJ whole genome shotgun (WGS) entry which is preliminary data.</text>
</comment>
<dbReference type="Proteomes" id="UP000729733">
    <property type="component" value="Unassembled WGS sequence"/>
</dbReference>
<accession>A0A964BW82</accession>
<gene>
    <name evidence="2" type="ORF">I4641_22435</name>
</gene>